<dbReference type="InterPro" id="IPR013128">
    <property type="entry name" value="Peptidase_C1A"/>
</dbReference>
<protein>
    <recommendedName>
        <fullName evidence="2">Peptidase C1A papain C-terminal domain-containing protein</fullName>
    </recommendedName>
</protein>
<comment type="similarity">
    <text evidence="1">Belongs to the peptidase C1 family.</text>
</comment>
<sequence length="260" mass="27985">MESKAELTARISRTLSALPKATRRTTDARVFALRRDAPAPPRVSSFSWRDQPGALGISKDQGKCAACSAFAFSAALEAKLRISGQAASMVDAGFLHTCVGHRGESDPDEICRQGVDLQDLIDGIRLRGYLEGNPAPIYPFPSTSCSLGGTRAYSGGVDLPGPNVARAAILEHPIVAEMLIWKDFSDASAQAVYVPDPRTDGPWVHSVCLVGYTETTWIVQNSFGPNWRDDQGFFQVALGSCGILSRCTLCPDFQGQTFSV</sequence>
<proteinExistence type="inferred from homology"/>
<evidence type="ECO:0000259" key="2">
    <source>
        <dbReference type="SMART" id="SM00645"/>
    </source>
</evidence>
<dbReference type="RefSeq" id="WP_131151625.1">
    <property type="nucleotide sequence ID" value="NZ_SJTG01000004.1"/>
</dbReference>
<accession>A0A4V2NLD1</accession>
<dbReference type="PANTHER" id="PTHR12411">
    <property type="entry name" value="CYSTEINE PROTEASE FAMILY C1-RELATED"/>
    <property type="match status" value="1"/>
</dbReference>
<feature type="domain" description="Peptidase C1A papain C-terminal" evidence="2">
    <location>
        <begin position="42"/>
        <end position="252"/>
    </location>
</feature>
<dbReference type="GO" id="GO:0006508">
    <property type="term" value="P:proteolysis"/>
    <property type="evidence" value="ECO:0007669"/>
    <property type="project" value="InterPro"/>
</dbReference>
<dbReference type="SUPFAM" id="SSF54001">
    <property type="entry name" value="Cysteine proteinases"/>
    <property type="match status" value="1"/>
</dbReference>
<dbReference type="InterPro" id="IPR038765">
    <property type="entry name" value="Papain-like_cys_pep_sf"/>
</dbReference>
<organism evidence="3 4">
    <name type="scientific">Dyella soli</name>
    <dbReference type="NCBI Taxonomy" id="522319"/>
    <lineage>
        <taxon>Bacteria</taxon>
        <taxon>Pseudomonadati</taxon>
        <taxon>Pseudomonadota</taxon>
        <taxon>Gammaproteobacteria</taxon>
        <taxon>Lysobacterales</taxon>
        <taxon>Rhodanobacteraceae</taxon>
        <taxon>Dyella</taxon>
    </lineage>
</organism>
<dbReference type="InterPro" id="IPR000668">
    <property type="entry name" value="Peptidase_C1A_C"/>
</dbReference>
<comment type="caution">
    <text evidence="3">The sequence shown here is derived from an EMBL/GenBank/DDBJ whole genome shotgun (WGS) entry which is preliminary data.</text>
</comment>
<evidence type="ECO:0000313" key="4">
    <source>
        <dbReference type="Proteomes" id="UP000291822"/>
    </source>
</evidence>
<dbReference type="GO" id="GO:0008234">
    <property type="term" value="F:cysteine-type peptidase activity"/>
    <property type="evidence" value="ECO:0007669"/>
    <property type="project" value="InterPro"/>
</dbReference>
<evidence type="ECO:0000313" key="3">
    <source>
        <dbReference type="EMBL" id="TCI08434.1"/>
    </source>
</evidence>
<dbReference type="Pfam" id="PF00112">
    <property type="entry name" value="Peptidase_C1"/>
    <property type="match status" value="1"/>
</dbReference>
<dbReference type="SMART" id="SM00645">
    <property type="entry name" value="Pept_C1"/>
    <property type="match status" value="1"/>
</dbReference>
<dbReference type="Gene3D" id="3.90.70.10">
    <property type="entry name" value="Cysteine proteinases"/>
    <property type="match status" value="1"/>
</dbReference>
<gene>
    <name evidence="3" type="ORF">EZM97_27825</name>
</gene>
<evidence type="ECO:0000256" key="1">
    <source>
        <dbReference type="ARBA" id="ARBA00008455"/>
    </source>
</evidence>
<dbReference type="EMBL" id="SJTG01000004">
    <property type="protein sequence ID" value="TCI08434.1"/>
    <property type="molecule type" value="Genomic_DNA"/>
</dbReference>
<name>A0A4V2NLD1_9GAMM</name>
<dbReference type="Proteomes" id="UP000291822">
    <property type="component" value="Unassembled WGS sequence"/>
</dbReference>
<reference evidence="3 4" key="1">
    <citation type="submission" date="2019-02" db="EMBL/GenBank/DDBJ databases">
        <title>Dyella amyloliquefaciens sp. nov., isolated from forest soil.</title>
        <authorList>
            <person name="Gao Z.-H."/>
            <person name="Qiu L.-H."/>
        </authorList>
    </citation>
    <scope>NUCLEOTIDE SEQUENCE [LARGE SCALE GENOMIC DNA]</scope>
    <source>
        <strain evidence="3 4">KACC 12747</strain>
    </source>
</reference>
<dbReference type="AlphaFoldDB" id="A0A4V2NLD1"/>
<keyword evidence="4" id="KW-1185">Reference proteome</keyword>